<dbReference type="InterPro" id="IPR011990">
    <property type="entry name" value="TPR-like_helical_dom_sf"/>
</dbReference>
<dbReference type="InterPro" id="IPR002885">
    <property type="entry name" value="PPR_rpt"/>
</dbReference>
<dbReference type="PROSITE" id="PS51375">
    <property type="entry name" value="PPR"/>
    <property type="match status" value="4"/>
</dbReference>
<dbReference type="GO" id="GO:0003723">
    <property type="term" value="F:RNA binding"/>
    <property type="evidence" value="ECO:0007669"/>
    <property type="project" value="InterPro"/>
</dbReference>
<dbReference type="GO" id="GO:0048731">
    <property type="term" value="P:system development"/>
    <property type="evidence" value="ECO:0007669"/>
    <property type="project" value="UniProtKB-ARBA"/>
</dbReference>
<organism evidence="3 4">
    <name type="scientific">Ceratopteris richardii</name>
    <name type="common">Triangle waterfern</name>
    <dbReference type="NCBI Taxonomy" id="49495"/>
    <lineage>
        <taxon>Eukaryota</taxon>
        <taxon>Viridiplantae</taxon>
        <taxon>Streptophyta</taxon>
        <taxon>Embryophyta</taxon>
        <taxon>Tracheophyta</taxon>
        <taxon>Polypodiopsida</taxon>
        <taxon>Polypodiidae</taxon>
        <taxon>Polypodiales</taxon>
        <taxon>Pteridineae</taxon>
        <taxon>Pteridaceae</taxon>
        <taxon>Parkerioideae</taxon>
        <taxon>Ceratopteris</taxon>
    </lineage>
</organism>
<proteinExistence type="predicted"/>
<dbReference type="Gene3D" id="1.25.40.10">
    <property type="entry name" value="Tetratricopeptide repeat domain"/>
    <property type="match status" value="7"/>
</dbReference>
<name>A0A8T2QGL8_CERRI</name>
<evidence type="ECO:0000256" key="2">
    <source>
        <dbReference type="PROSITE-ProRule" id="PRU00708"/>
    </source>
</evidence>
<dbReference type="InterPro" id="IPR046960">
    <property type="entry name" value="PPR_At4g14850-like_plant"/>
</dbReference>
<dbReference type="AlphaFoldDB" id="A0A8T2QGL8"/>
<keyword evidence="1" id="KW-0677">Repeat</keyword>
<comment type="caution">
    <text evidence="3">The sequence shown here is derived from an EMBL/GenBank/DDBJ whole genome shotgun (WGS) entry which is preliminary data.</text>
</comment>
<dbReference type="Proteomes" id="UP000825935">
    <property type="component" value="Chromosome 35"/>
</dbReference>
<dbReference type="PANTHER" id="PTHR47926:SF500">
    <property type="entry name" value="REPEAT-CONTAINING PROTEIN, PUTATIVE-RELATED"/>
    <property type="match status" value="1"/>
</dbReference>
<dbReference type="PANTHER" id="PTHR47926">
    <property type="entry name" value="PENTATRICOPEPTIDE REPEAT-CONTAINING PROTEIN"/>
    <property type="match status" value="1"/>
</dbReference>
<dbReference type="Pfam" id="PF01535">
    <property type="entry name" value="PPR"/>
    <property type="match status" value="9"/>
</dbReference>
<dbReference type="GO" id="GO:0009451">
    <property type="term" value="P:RNA modification"/>
    <property type="evidence" value="ECO:0007669"/>
    <property type="project" value="InterPro"/>
</dbReference>
<dbReference type="EMBL" id="CM035440">
    <property type="protein sequence ID" value="KAH7283039.1"/>
    <property type="molecule type" value="Genomic_DNA"/>
</dbReference>
<feature type="repeat" description="PPR" evidence="2">
    <location>
        <begin position="186"/>
        <end position="220"/>
    </location>
</feature>
<protein>
    <recommendedName>
        <fullName evidence="5">Pentatricopeptide repeat-containing protein</fullName>
    </recommendedName>
</protein>
<feature type="repeat" description="PPR" evidence="2">
    <location>
        <begin position="287"/>
        <end position="321"/>
    </location>
</feature>
<dbReference type="FunFam" id="1.25.40.10:FF:000073">
    <property type="entry name" value="Pentatricopeptide repeat-containing protein chloroplastic"/>
    <property type="match status" value="1"/>
</dbReference>
<evidence type="ECO:0000313" key="3">
    <source>
        <dbReference type="EMBL" id="KAH7283039.1"/>
    </source>
</evidence>
<dbReference type="NCBIfam" id="TIGR00756">
    <property type="entry name" value="PPR"/>
    <property type="match status" value="2"/>
</dbReference>
<dbReference type="OrthoDB" id="509099at2759"/>
<evidence type="ECO:0000313" key="4">
    <source>
        <dbReference type="Proteomes" id="UP000825935"/>
    </source>
</evidence>
<dbReference type="FunFam" id="1.25.40.10:FF:000158">
    <property type="entry name" value="pentatricopeptide repeat-containing protein At2g33680"/>
    <property type="match status" value="1"/>
</dbReference>
<accession>A0A8T2QGL8</accession>
<sequence>MALCLREMAGFTQLSPIIFLSSLHRCRMEKNLSLALRLHEACICDGRFLLAHPSLGDQLLLVLVTFGCMTHAREVFDLLDVHTSETVDALISGYVKKGEMTNAIFIYMKMRGNHAIRLSGASYIMLLKACAIVHGAEVGQYLHRDVAKLGLLDSNILVVSALIEMYINHGFLEYAQKVIDKLSGVDVVSWTLLMTGYVKHGFFKEAFSCYEKMQGAGIFPDALAFVCALRACGSIGEATKGMNTHMDILKKGYQNHPFVGNALVDMYSKCGLLETAKKVLFSLSDRDIVAWNALIAGYTKYGHGEKALHVFHEMQCQGICSNHVTFVHSLKSCYLTANHVKGCEINMEILKKGFETEALVRSTLVNMYAKCGFLEDAQALFDMAVSPDEVLCNALMAGYVEQKSSNEALHFFELIQHEGRPLSVVTFVLGLKSCGGETLLGKGQEIHADIVMKGMEAELLLGGAILDMYCKCGALSEAECVFERVPAQDVISWTTLMAGYSDHGYNELILDCYEKMQNNWVPLNTIAYACVLNACGDVRAADLGLKLHSDIICKGFDDDILLGNTLVEMYAKCGWLTTAQFLFDSLLIREPTSYHSLILGYLEQGDGDNAWDCLERLQVDNIYMNTSTMICCLRVCRITGSTLRGQWLHLEIVKRGLEKELLVGNALVDMYAKCGFVKYAHVLFLKLHNPSVVSWSSLISGYALLGKCEVVFNLLGNMIQDGVMPNLITGVSILNACNHAGFINEGCLFFKLMSSDWGLVPDVEHYTCMVDLLGRMGDTANALLILQEMPMQPDIVSWQKFLGACVKWGDTELGRHAFNHSVWIDEKETSIYVYMYNIIVSGIDHYPQP</sequence>
<feature type="repeat" description="PPR" evidence="2">
    <location>
        <begin position="691"/>
        <end position="725"/>
    </location>
</feature>
<reference evidence="3" key="1">
    <citation type="submission" date="2021-08" db="EMBL/GenBank/DDBJ databases">
        <title>WGS assembly of Ceratopteris richardii.</title>
        <authorList>
            <person name="Marchant D.B."/>
            <person name="Chen G."/>
            <person name="Jenkins J."/>
            <person name="Shu S."/>
            <person name="Leebens-Mack J."/>
            <person name="Grimwood J."/>
            <person name="Schmutz J."/>
            <person name="Soltis P."/>
            <person name="Soltis D."/>
            <person name="Chen Z.-H."/>
        </authorList>
    </citation>
    <scope>NUCLEOTIDE SEQUENCE</scope>
    <source>
        <strain evidence="3">Whitten #5841</strain>
        <tissue evidence="3">Leaf</tissue>
    </source>
</reference>
<dbReference type="Pfam" id="PF13041">
    <property type="entry name" value="PPR_2"/>
    <property type="match status" value="2"/>
</dbReference>
<evidence type="ECO:0008006" key="5">
    <source>
        <dbReference type="Google" id="ProtNLM"/>
    </source>
</evidence>
<feature type="repeat" description="PPR" evidence="2">
    <location>
        <begin position="388"/>
        <end position="422"/>
    </location>
</feature>
<gene>
    <name evidence="3" type="ORF">KP509_35G058500</name>
</gene>
<keyword evidence="4" id="KW-1185">Reference proteome</keyword>
<evidence type="ECO:0000256" key="1">
    <source>
        <dbReference type="ARBA" id="ARBA00022737"/>
    </source>
</evidence>